<dbReference type="OrthoDB" id="10315855at2759"/>
<evidence type="ECO:0000313" key="1">
    <source>
        <dbReference type="EMBL" id="URD76019.1"/>
    </source>
</evidence>
<organism evidence="1 2">
    <name type="scientific">Musa troglodytarum</name>
    <name type="common">fe'i banana</name>
    <dbReference type="NCBI Taxonomy" id="320322"/>
    <lineage>
        <taxon>Eukaryota</taxon>
        <taxon>Viridiplantae</taxon>
        <taxon>Streptophyta</taxon>
        <taxon>Embryophyta</taxon>
        <taxon>Tracheophyta</taxon>
        <taxon>Spermatophyta</taxon>
        <taxon>Magnoliopsida</taxon>
        <taxon>Liliopsida</taxon>
        <taxon>Zingiberales</taxon>
        <taxon>Musaceae</taxon>
        <taxon>Musa</taxon>
    </lineage>
</organism>
<reference evidence="1" key="1">
    <citation type="submission" date="2022-05" db="EMBL/GenBank/DDBJ databases">
        <title>The Musa troglodytarum L. genome provides insights into the mechanism of non-climacteric behaviour and enrichment of carotenoids.</title>
        <authorList>
            <person name="Wang J."/>
        </authorList>
    </citation>
    <scope>NUCLEOTIDE SEQUENCE</scope>
    <source>
        <tissue evidence="1">Leaf</tissue>
    </source>
</reference>
<dbReference type="EMBL" id="CP097502">
    <property type="protein sequence ID" value="URD76019.1"/>
    <property type="molecule type" value="Genomic_DNA"/>
</dbReference>
<keyword evidence="2" id="KW-1185">Reference proteome</keyword>
<protein>
    <submittedName>
        <fullName evidence="1">Uncharacterized protein</fullName>
    </submittedName>
</protein>
<proteinExistence type="predicted"/>
<name>A0A9E7JCJ8_9LILI</name>
<sequence>VARLGPITAHVCHAASSRHIGHGSSVVFAPNGTHRNPIGSFRFLCGVTLTVEMQHGKSCGRST</sequence>
<evidence type="ECO:0000313" key="2">
    <source>
        <dbReference type="Proteomes" id="UP001055439"/>
    </source>
</evidence>
<accession>A0A9E7JCJ8</accession>
<feature type="non-terminal residue" evidence="1">
    <location>
        <position position="1"/>
    </location>
</feature>
<gene>
    <name evidence="1" type="ORF">MUK42_34630</name>
</gene>
<dbReference type="AlphaFoldDB" id="A0A9E7JCJ8"/>
<dbReference type="Proteomes" id="UP001055439">
    <property type="component" value="Chromosome 1"/>
</dbReference>